<evidence type="ECO:0000256" key="6">
    <source>
        <dbReference type="HAMAP-Rule" id="MF_01224"/>
    </source>
</evidence>
<dbReference type="HAMAP" id="MF_01224_B">
    <property type="entry name" value="MoaC_B"/>
    <property type="match status" value="1"/>
</dbReference>
<dbReference type="EC" id="4.6.1.17" evidence="3 6"/>
<feature type="active site" evidence="6">
    <location>
        <position position="128"/>
    </location>
</feature>
<evidence type="ECO:0000256" key="7">
    <source>
        <dbReference type="SAM" id="MobiDB-lite"/>
    </source>
</evidence>
<feature type="region of interest" description="Disordered" evidence="7">
    <location>
        <begin position="143"/>
        <end position="177"/>
    </location>
</feature>
<evidence type="ECO:0000256" key="2">
    <source>
        <dbReference type="ARBA" id="ARBA00005046"/>
    </source>
</evidence>
<comment type="caution">
    <text evidence="10">The sequence shown here is derived from an EMBL/GenBank/DDBJ whole genome shotgun (WGS) entry which is preliminary data.</text>
</comment>
<evidence type="ECO:0000313" key="9">
    <source>
        <dbReference type="EMBL" id="OAR05409.1"/>
    </source>
</evidence>
<dbReference type="RefSeq" id="WP_066197386.1">
    <property type="nucleotide sequence ID" value="NZ_CBCSAS010000011.1"/>
</dbReference>
<dbReference type="STRING" id="1484.SA87_10940"/>
<dbReference type="Pfam" id="PF01967">
    <property type="entry name" value="MoaC"/>
    <property type="match status" value="1"/>
</dbReference>
<keyword evidence="4 6" id="KW-0501">Molybdenum cofactor biosynthesis</keyword>
<dbReference type="GO" id="GO:0061799">
    <property type="term" value="F:cyclic pyranopterin monophosphate synthase activity"/>
    <property type="evidence" value="ECO:0007669"/>
    <property type="project" value="UniProtKB-UniRule"/>
</dbReference>
<evidence type="ECO:0000256" key="3">
    <source>
        <dbReference type="ARBA" id="ARBA00012575"/>
    </source>
</evidence>
<feature type="domain" description="Molybdopterin cofactor biosynthesis C (MoaC)" evidence="8">
    <location>
        <begin position="16"/>
        <end position="150"/>
    </location>
</feature>
<dbReference type="SUPFAM" id="SSF55040">
    <property type="entry name" value="Molybdenum cofactor biosynthesis protein C, MoaC"/>
    <property type="match status" value="1"/>
</dbReference>
<proteinExistence type="inferred from homology"/>
<dbReference type="InterPro" id="IPR050105">
    <property type="entry name" value="MoCo_biosynth_MoaA/MoaC"/>
</dbReference>
<evidence type="ECO:0000259" key="8">
    <source>
        <dbReference type="Pfam" id="PF01967"/>
    </source>
</evidence>
<sequence length="177" mass="18934">MAVELTHLDESGRPRMVDVSEKPDTDRRAVAETTLRMRPETLEAILSGGGPKGAVLETAQVAGVMAAKRTWELIPMCHPIPITGVSLSFLPEPPDRLVIRADVRTTGKTGVEMEALTAVSVAALTVYDMVKAIDRGMEIGPTRLLQKSGGKSGDFRREDLEGSGADGARSPDRRPGS</sequence>
<comment type="similarity">
    <text evidence="6">Belongs to the MoaC family.</text>
</comment>
<reference evidence="10 12" key="2">
    <citation type="submission" date="2017-08" db="EMBL/GenBank/DDBJ databases">
        <title>Burning lignite coal seam in the remote Altai Mountains harbors a hydrogen-driven thermophilic microbial community.</title>
        <authorList>
            <person name="Kadnikov V.V."/>
            <person name="Mardanov A.V."/>
            <person name="Ivasenko D."/>
            <person name="Beletsky A.V."/>
            <person name="Karnachuk O.V."/>
            <person name="Ravin N.V."/>
        </authorList>
    </citation>
    <scope>NUCLEOTIDE SEQUENCE [LARGE SCALE GENOMIC DNA]</scope>
    <source>
        <strain evidence="10">AL33</strain>
    </source>
</reference>
<evidence type="ECO:0000256" key="1">
    <source>
        <dbReference type="ARBA" id="ARBA00001637"/>
    </source>
</evidence>
<evidence type="ECO:0000313" key="12">
    <source>
        <dbReference type="Proteomes" id="UP000244180"/>
    </source>
</evidence>
<dbReference type="Proteomes" id="UP000244180">
    <property type="component" value="Unassembled WGS sequence"/>
</dbReference>
<reference evidence="9 11" key="1">
    <citation type="submission" date="2015-09" db="EMBL/GenBank/DDBJ databases">
        <title>Draft genome sequence of Hydrogenibacillus schlegelii DSM 2000.</title>
        <authorList>
            <person name="Hemp J."/>
        </authorList>
    </citation>
    <scope>NUCLEOTIDE SEQUENCE [LARGE SCALE GENOMIC DNA]</scope>
    <source>
        <strain evidence="9 11">MA 48</strain>
    </source>
</reference>
<evidence type="ECO:0000256" key="4">
    <source>
        <dbReference type="ARBA" id="ARBA00023150"/>
    </source>
</evidence>
<dbReference type="PANTHER" id="PTHR22960">
    <property type="entry name" value="MOLYBDOPTERIN COFACTOR SYNTHESIS PROTEIN A"/>
    <property type="match status" value="1"/>
</dbReference>
<name>A0A132MG40_HYDSH</name>
<protein>
    <recommendedName>
        <fullName evidence="3 6">Cyclic pyranopterin monophosphate synthase</fullName>
        <ecNumber evidence="3 6">4.6.1.17</ecNumber>
    </recommendedName>
    <alternativeName>
        <fullName evidence="6">Molybdenum cofactor biosynthesis protein C</fullName>
    </alternativeName>
</protein>
<dbReference type="GO" id="GO:0006777">
    <property type="term" value="P:Mo-molybdopterin cofactor biosynthetic process"/>
    <property type="evidence" value="ECO:0007669"/>
    <property type="project" value="UniProtKB-UniRule"/>
</dbReference>
<dbReference type="InterPro" id="IPR047594">
    <property type="entry name" value="MoaC_bact/euk"/>
</dbReference>
<dbReference type="InterPro" id="IPR002820">
    <property type="entry name" value="Mopterin_CF_biosynth-C_dom"/>
</dbReference>
<dbReference type="AlphaFoldDB" id="A0A132MG40"/>
<feature type="region of interest" description="Disordered" evidence="7">
    <location>
        <begin position="1"/>
        <end position="26"/>
    </location>
</feature>
<keyword evidence="11" id="KW-1185">Reference proteome</keyword>
<dbReference type="CDD" id="cd01420">
    <property type="entry name" value="MoaC_PE"/>
    <property type="match status" value="1"/>
</dbReference>
<dbReference type="InterPro" id="IPR036522">
    <property type="entry name" value="MoaC_sf"/>
</dbReference>
<dbReference type="Gene3D" id="3.30.70.640">
    <property type="entry name" value="Molybdopterin cofactor biosynthesis C (MoaC) domain"/>
    <property type="match status" value="1"/>
</dbReference>
<feature type="binding site" evidence="6">
    <location>
        <begin position="76"/>
        <end position="78"/>
    </location>
    <ligand>
        <name>substrate</name>
    </ligand>
</feature>
<dbReference type="OrthoDB" id="9794429at2"/>
<dbReference type="NCBIfam" id="TIGR00581">
    <property type="entry name" value="moaC"/>
    <property type="match status" value="1"/>
</dbReference>
<organism evidence="10 12">
    <name type="scientific">Hydrogenibacillus schlegelii</name>
    <name type="common">Bacillus schlegelii</name>
    <dbReference type="NCBI Taxonomy" id="1484"/>
    <lineage>
        <taxon>Bacteria</taxon>
        <taxon>Bacillati</taxon>
        <taxon>Bacillota</taxon>
        <taxon>Bacilli</taxon>
        <taxon>Bacillales</taxon>
        <taxon>Bacillales Family X. Incertae Sedis</taxon>
        <taxon>Hydrogenibacillus</taxon>
    </lineage>
</organism>
<comment type="pathway">
    <text evidence="2 6">Cofactor biosynthesis; molybdopterin biosynthesis.</text>
</comment>
<dbReference type="InterPro" id="IPR023045">
    <property type="entry name" value="MoaC"/>
</dbReference>
<evidence type="ECO:0000256" key="5">
    <source>
        <dbReference type="ARBA" id="ARBA00023239"/>
    </source>
</evidence>
<dbReference type="EMBL" id="JXBB01000001">
    <property type="protein sequence ID" value="OAR05409.1"/>
    <property type="molecule type" value="Genomic_DNA"/>
</dbReference>
<keyword evidence="5 6" id="KW-0456">Lyase</keyword>
<dbReference type="UniPathway" id="UPA00344"/>
<accession>A0A132MG40</accession>
<feature type="binding site" evidence="6">
    <location>
        <begin position="113"/>
        <end position="114"/>
    </location>
    <ligand>
        <name>substrate</name>
    </ligand>
</feature>
<evidence type="ECO:0000313" key="10">
    <source>
        <dbReference type="EMBL" id="PTQ54386.1"/>
    </source>
</evidence>
<dbReference type="NCBIfam" id="NF006870">
    <property type="entry name" value="PRK09364.1"/>
    <property type="match status" value="1"/>
</dbReference>
<dbReference type="EMBL" id="PEBV01000004">
    <property type="protein sequence ID" value="PTQ54386.1"/>
    <property type="molecule type" value="Genomic_DNA"/>
</dbReference>
<comment type="subunit">
    <text evidence="6">Homohexamer; trimer of dimers.</text>
</comment>
<dbReference type="Proteomes" id="UP000243024">
    <property type="component" value="Unassembled WGS sequence"/>
</dbReference>
<gene>
    <name evidence="6 9" type="primary">moaC</name>
    <name evidence="10" type="ORF">HSCHL_0305</name>
    <name evidence="9" type="ORF">SA87_10940</name>
</gene>
<evidence type="ECO:0000313" key="11">
    <source>
        <dbReference type="Proteomes" id="UP000243024"/>
    </source>
</evidence>
<comment type="function">
    <text evidence="6">Catalyzes the conversion of (8S)-3',8-cyclo-7,8-dihydroguanosine 5'-triphosphate to cyclic pyranopterin monophosphate (cPMP).</text>
</comment>
<comment type="catalytic activity">
    <reaction evidence="1 6">
        <text>(8S)-3',8-cyclo-7,8-dihydroguanosine 5'-triphosphate = cyclic pyranopterin phosphate + diphosphate</text>
        <dbReference type="Rhea" id="RHEA:49580"/>
        <dbReference type="ChEBI" id="CHEBI:33019"/>
        <dbReference type="ChEBI" id="CHEBI:59648"/>
        <dbReference type="ChEBI" id="CHEBI:131766"/>
        <dbReference type="EC" id="4.6.1.17"/>
    </reaction>
</comment>